<proteinExistence type="predicted"/>
<accession>A0A916VGA0</accession>
<evidence type="ECO:0000256" key="1">
    <source>
        <dbReference type="ARBA" id="ARBA00034221"/>
    </source>
</evidence>
<reference evidence="5" key="2">
    <citation type="journal article" date="2021" name="Data Brief">
        <title>Draft genome sequence data of the facultative, thermophilic, xylanolytic bacterium Paenibacillus sp. strain DA-C8.</title>
        <authorList>
            <person name="Chhe C."/>
            <person name="Uke A."/>
            <person name="Baramee S."/>
            <person name="Ungkulpasvich U."/>
            <person name="Tachaapaikoon C."/>
            <person name="Pason P."/>
            <person name="Waeonukul R."/>
            <person name="Ratanakhanokchai K."/>
            <person name="Kosugi A."/>
        </authorList>
    </citation>
    <scope>NUCLEOTIDE SEQUENCE</scope>
    <source>
        <strain evidence="5">DA-C8</strain>
    </source>
</reference>
<feature type="domain" description="Metallo-beta-lactamase" evidence="4">
    <location>
        <begin position="17"/>
        <end position="102"/>
    </location>
</feature>
<comment type="caution">
    <text evidence="5">The sequence shown here is derived from an EMBL/GenBank/DDBJ whole genome shotgun (WGS) entry which is preliminary data.</text>
</comment>
<evidence type="ECO:0000256" key="3">
    <source>
        <dbReference type="ARBA" id="ARBA00048505"/>
    </source>
</evidence>
<evidence type="ECO:0000259" key="4">
    <source>
        <dbReference type="Pfam" id="PF00753"/>
    </source>
</evidence>
<evidence type="ECO:0000256" key="2">
    <source>
        <dbReference type="ARBA" id="ARBA00034301"/>
    </source>
</evidence>
<dbReference type="AlphaFoldDB" id="A0A916VGA0"/>
<organism evidence="5 6">
    <name type="scientific">Insulibacter thermoxylanivorax</name>
    <dbReference type="NCBI Taxonomy" id="2749268"/>
    <lineage>
        <taxon>Bacteria</taxon>
        <taxon>Bacillati</taxon>
        <taxon>Bacillota</taxon>
        <taxon>Bacilli</taxon>
        <taxon>Bacillales</taxon>
        <taxon>Paenibacillaceae</taxon>
        <taxon>Insulibacter</taxon>
    </lineage>
</organism>
<evidence type="ECO:0000313" key="5">
    <source>
        <dbReference type="EMBL" id="GFR37325.1"/>
    </source>
</evidence>
<comment type="function">
    <text evidence="2">Counteracts the endogenous Pycsar antiviral defense system. Phosphodiesterase that enables metal-dependent hydrolysis of host cyclic nucleotide Pycsar defense signals such as cCMP and cUMP.</text>
</comment>
<comment type="catalytic activity">
    <reaction evidence="3">
        <text>3',5'-cyclic UMP + H2O = UMP + H(+)</text>
        <dbReference type="Rhea" id="RHEA:70575"/>
        <dbReference type="ChEBI" id="CHEBI:15377"/>
        <dbReference type="ChEBI" id="CHEBI:15378"/>
        <dbReference type="ChEBI" id="CHEBI:57865"/>
        <dbReference type="ChEBI" id="CHEBI:184387"/>
    </reaction>
    <physiologicalReaction direction="left-to-right" evidence="3">
        <dbReference type="Rhea" id="RHEA:70576"/>
    </physiologicalReaction>
</comment>
<dbReference type="EMBL" id="BMAQ01000005">
    <property type="protein sequence ID" value="GFR37325.1"/>
    <property type="molecule type" value="Genomic_DNA"/>
</dbReference>
<dbReference type="Gene3D" id="3.60.15.10">
    <property type="entry name" value="Ribonuclease Z/Hydroxyacylglutathione hydrolase-like"/>
    <property type="match status" value="1"/>
</dbReference>
<evidence type="ECO:0000313" key="6">
    <source>
        <dbReference type="Proteomes" id="UP000654993"/>
    </source>
</evidence>
<name>A0A916VGA0_9BACL</name>
<dbReference type="PANTHER" id="PTHR42951:SF17">
    <property type="entry name" value="METALLO-BETA-LACTAMASE DOMAIN-CONTAINING PROTEIN"/>
    <property type="match status" value="1"/>
</dbReference>
<dbReference type="PANTHER" id="PTHR42951">
    <property type="entry name" value="METALLO-BETA-LACTAMASE DOMAIN-CONTAINING"/>
    <property type="match status" value="1"/>
</dbReference>
<protein>
    <recommendedName>
        <fullName evidence="4">Metallo-beta-lactamase domain-containing protein</fullName>
    </recommendedName>
</protein>
<dbReference type="SUPFAM" id="SSF56281">
    <property type="entry name" value="Metallo-hydrolase/oxidoreductase"/>
    <property type="match status" value="1"/>
</dbReference>
<dbReference type="InterPro" id="IPR050855">
    <property type="entry name" value="NDM-1-like"/>
</dbReference>
<gene>
    <name evidence="5" type="ORF">PRECH8_06210</name>
</gene>
<dbReference type="InterPro" id="IPR001279">
    <property type="entry name" value="Metallo-B-lactamas"/>
</dbReference>
<dbReference type="Pfam" id="PF00753">
    <property type="entry name" value="Lactamase_B"/>
    <property type="match status" value="1"/>
</dbReference>
<keyword evidence="6" id="KW-1185">Reference proteome</keyword>
<reference evidence="5" key="1">
    <citation type="submission" date="2020-08" db="EMBL/GenBank/DDBJ databases">
        <authorList>
            <person name="Uke A."/>
            <person name="Chhe C."/>
            <person name="Baramee S."/>
            <person name="Kosugi A."/>
        </authorList>
    </citation>
    <scope>NUCLEOTIDE SEQUENCE</scope>
    <source>
        <strain evidence="5">DA-C8</strain>
    </source>
</reference>
<dbReference type="Proteomes" id="UP000654993">
    <property type="component" value="Unassembled WGS sequence"/>
</dbReference>
<comment type="catalytic activity">
    <reaction evidence="1">
        <text>3',5'-cyclic CMP + H2O = CMP + H(+)</text>
        <dbReference type="Rhea" id="RHEA:72675"/>
        <dbReference type="ChEBI" id="CHEBI:15377"/>
        <dbReference type="ChEBI" id="CHEBI:15378"/>
        <dbReference type="ChEBI" id="CHEBI:58003"/>
        <dbReference type="ChEBI" id="CHEBI:60377"/>
    </reaction>
    <physiologicalReaction direction="left-to-right" evidence="1">
        <dbReference type="Rhea" id="RHEA:72676"/>
    </physiologicalReaction>
</comment>
<sequence length="106" mass="12125">MDQKNEMEYGRDYKYIPSLPSYRWMHTPGHSPGHVSLFRESDRTLIAGDAFVTVRQDSLYKVLTQQKEINGPPRYLTTDWQAAKESVKRLAALKPAYAVMGHGPPM</sequence>
<dbReference type="InterPro" id="IPR036866">
    <property type="entry name" value="RibonucZ/Hydroxyglut_hydro"/>
</dbReference>